<evidence type="ECO:0000313" key="1">
    <source>
        <dbReference type="EMBL" id="KAG8173108.1"/>
    </source>
</evidence>
<evidence type="ECO:0000313" key="2">
    <source>
        <dbReference type="Proteomes" id="UP000827092"/>
    </source>
</evidence>
<accession>A0AAV6TMY0</accession>
<gene>
    <name evidence="1" type="ORF">JTE90_026921</name>
</gene>
<keyword evidence="2" id="KW-1185">Reference proteome</keyword>
<name>A0AAV6TMY0_9ARAC</name>
<dbReference type="PANTHER" id="PTHR31025">
    <property type="entry name" value="SI:CH211-196P9.1-RELATED"/>
    <property type="match status" value="1"/>
</dbReference>
<sequence length="656" mass="75017">MHRHHDNWQEWVLKDHYKFANLQSLENSNAPSNAEVEGLTSSPSIAEDQNEDVDYNVFLSRLALKMEVKLKMSQIAISEVLSDISYLLHINSSIKLDNLKSLIDSKNDLDINEIILNCKKSKTCIESTLSDGILSTAHKRKSFILHNPNFLKVEPVEYCAGIRGGVQRMKVLIEFGDSAKKLHLEDNVSIEVCINAISEMFSINAESVKLQIFDAEFNAFCDLEEAIDIKNLSRIKVIDKTATFEDGRSTMEEVHILPAENQKNLRQKNWNASNLSFSVELFSLASREELVDADRNYTSCERLHKASYKLKREIIDIISKELACYSLYPSNDMYKSVAENLIEAFPFLRDPIGDGSSCWIIATKYRMQEVRRKAKVEEVTVNAGRQPKKGQKDIAHKADLRRKGIKKPRKGEINYNPEVPAGETLETLMDHKHQLLNEFKKREPCHNILDQKMDITYALRRQDIVKNPTTFNDFKKHWPMLFSPDMLQKEMMRLVGLDIFQNIRVNLKSNALLEVAMKTLSRGQVSEEDIVRSLPKFFKEKWSFFIEKAEADDTTCLFSEDLVVEECELSPHPVAVEVPTGWSIIGENVVLLETQDLITALSCLLSIYHIFDLNYHPSGQKCLIFASVALAEIPTAQKLPVRVQSLLCNMKRLKQC</sequence>
<dbReference type="PANTHER" id="PTHR31025:SF25">
    <property type="entry name" value="ZINC FINGER (C2H2)-60"/>
    <property type="match status" value="1"/>
</dbReference>
<protein>
    <submittedName>
        <fullName evidence="1">Uncharacterized protein</fullName>
    </submittedName>
</protein>
<dbReference type="Proteomes" id="UP000827092">
    <property type="component" value="Unassembled WGS sequence"/>
</dbReference>
<organism evidence="1 2">
    <name type="scientific">Oedothorax gibbosus</name>
    <dbReference type="NCBI Taxonomy" id="931172"/>
    <lineage>
        <taxon>Eukaryota</taxon>
        <taxon>Metazoa</taxon>
        <taxon>Ecdysozoa</taxon>
        <taxon>Arthropoda</taxon>
        <taxon>Chelicerata</taxon>
        <taxon>Arachnida</taxon>
        <taxon>Araneae</taxon>
        <taxon>Araneomorphae</taxon>
        <taxon>Entelegynae</taxon>
        <taxon>Araneoidea</taxon>
        <taxon>Linyphiidae</taxon>
        <taxon>Erigoninae</taxon>
        <taxon>Oedothorax</taxon>
    </lineage>
</organism>
<reference evidence="1 2" key="1">
    <citation type="journal article" date="2022" name="Nat. Ecol. Evol.">
        <title>A masculinizing supergene underlies an exaggerated male reproductive morph in a spider.</title>
        <authorList>
            <person name="Hendrickx F."/>
            <person name="De Corte Z."/>
            <person name="Sonet G."/>
            <person name="Van Belleghem S.M."/>
            <person name="Kostlbacher S."/>
            <person name="Vangestel C."/>
        </authorList>
    </citation>
    <scope>NUCLEOTIDE SEQUENCE [LARGE SCALE GENOMIC DNA]</scope>
    <source>
        <strain evidence="1">W744_W776</strain>
    </source>
</reference>
<comment type="caution">
    <text evidence="1">The sequence shown here is derived from an EMBL/GenBank/DDBJ whole genome shotgun (WGS) entry which is preliminary data.</text>
</comment>
<dbReference type="EMBL" id="JAFNEN010002052">
    <property type="protein sequence ID" value="KAG8173108.1"/>
    <property type="molecule type" value="Genomic_DNA"/>
</dbReference>
<dbReference type="AlphaFoldDB" id="A0AAV6TMY0"/>
<proteinExistence type="predicted"/>